<dbReference type="SMART" id="SM00356">
    <property type="entry name" value="ZnF_C3H1"/>
    <property type="match status" value="2"/>
</dbReference>
<evidence type="ECO:0000259" key="8">
    <source>
        <dbReference type="PROSITE" id="PS50103"/>
    </source>
</evidence>
<evidence type="ECO:0000256" key="6">
    <source>
        <dbReference type="PROSITE-ProRule" id="PRU00723"/>
    </source>
</evidence>
<reference evidence="10" key="1">
    <citation type="submission" date="2011-07" db="EMBL/GenBank/DDBJ databases">
        <authorList>
            <consortium name="Caenorhabditis brenneri Sequencing and Analysis Consortium"/>
            <person name="Wilson R.K."/>
        </authorList>
    </citation>
    <scope>NUCLEOTIDE SEQUENCE [LARGE SCALE GENOMIC DNA]</scope>
    <source>
        <strain evidence="10">PB2801</strain>
    </source>
</reference>
<dbReference type="STRING" id="135651.G0MDG3"/>
<evidence type="ECO:0000313" key="9">
    <source>
        <dbReference type="EMBL" id="EGT49671.1"/>
    </source>
</evidence>
<keyword evidence="4 6" id="KW-0862">Zinc</keyword>
<dbReference type="GO" id="GO:0043484">
    <property type="term" value="P:regulation of RNA splicing"/>
    <property type="evidence" value="ECO:0007669"/>
    <property type="project" value="TreeGrafter"/>
</dbReference>
<evidence type="ECO:0000256" key="7">
    <source>
        <dbReference type="SAM" id="MobiDB-lite"/>
    </source>
</evidence>
<dbReference type="eggNOG" id="KOG2494">
    <property type="taxonomic scope" value="Eukaryota"/>
</dbReference>
<evidence type="ECO:0000256" key="3">
    <source>
        <dbReference type="ARBA" id="ARBA00022771"/>
    </source>
</evidence>
<evidence type="ECO:0000256" key="4">
    <source>
        <dbReference type="ARBA" id="ARBA00022833"/>
    </source>
</evidence>
<evidence type="ECO:0000256" key="1">
    <source>
        <dbReference type="ARBA" id="ARBA00022723"/>
    </source>
</evidence>
<evidence type="ECO:0000256" key="2">
    <source>
        <dbReference type="ARBA" id="ARBA00022737"/>
    </source>
</evidence>
<evidence type="ECO:0000256" key="5">
    <source>
        <dbReference type="ARBA" id="ARBA00038226"/>
    </source>
</evidence>
<dbReference type="HOGENOM" id="CLU_1023883_0_0_1"/>
<dbReference type="Proteomes" id="UP000008068">
    <property type="component" value="Unassembled WGS sequence"/>
</dbReference>
<dbReference type="EMBL" id="GL379790">
    <property type="protein sequence ID" value="EGT49671.1"/>
    <property type="molecule type" value="Genomic_DNA"/>
</dbReference>
<feature type="domain" description="C3H1-type" evidence="8">
    <location>
        <begin position="65"/>
        <end position="91"/>
    </location>
</feature>
<dbReference type="Pfam" id="PF22628">
    <property type="entry name" value="zf-CCCH_10"/>
    <property type="match status" value="2"/>
</dbReference>
<dbReference type="InterPro" id="IPR000571">
    <property type="entry name" value="Znf_CCCH"/>
</dbReference>
<gene>
    <name evidence="9" type="ORF">CAEBREN_12659</name>
</gene>
<feature type="domain" description="C3H1-type" evidence="8">
    <location>
        <begin position="31"/>
        <end position="59"/>
    </location>
</feature>
<accession>G0MDG3</accession>
<dbReference type="OrthoDB" id="6285980at2759"/>
<dbReference type="AlphaFoldDB" id="G0MDG3"/>
<dbReference type="InParanoid" id="G0MDG3"/>
<dbReference type="PROSITE" id="PS50103">
    <property type="entry name" value="ZF_C3H1"/>
    <property type="match status" value="2"/>
</dbReference>
<comment type="similarity">
    <text evidence="5">Belongs to the muscleblind family.</text>
</comment>
<name>G0MDG3_CAEBE</name>
<keyword evidence="2" id="KW-0677">Repeat</keyword>
<feature type="zinc finger region" description="C3H1-type" evidence="6">
    <location>
        <begin position="31"/>
        <end position="59"/>
    </location>
</feature>
<organism evidence="10">
    <name type="scientific">Caenorhabditis brenneri</name>
    <name type="common">Nematode worm</name>
    <dbReference type="NCBI Taxonomy" id="135651"/>
    <lineage>
        <taxon>Eukaryota</taxon>
        <taxon>Metazoa</taxon>
        <taxon>Ecdysozoa</taxon>
        <taxon>Nematoda</taxon>
        <taxon>Chromadorea</taxon>
        <taxon>Rhabditida</taxon>
        <taxon>Rhabditina</taxon>
        <taxon>Rhabditomorpha</taxon>
        <taxon>Rhabditoidea</taxon>
        <taxon>Rhabditidae</taxon>
        <taxon>Peloderinae</taxon>
        <taxon>Caenorhabditis</taxon>
    </lineage>
</organism>
<sequence>MSYPLNQSSIAPAPIASLMAINIKAPRDDCWLQVQICREFLRGECIRGATGCKFAHPPPALKYDSGRVKVCYDHLKNKCKRSECKYFHTPQHLSQEVLKAGKERMEGKREAEQLAKAAQELVAMPLPPLPQLNPYQHLLPLYNPYSSALIERALALTGQPIMLPMPAAPALNAFCFPPPPLAPLVPSPPGVLSRRRPAGSESSDATPPKRPSPEAIVEHSSILPLMNQQLGSNFVGHQYFGYHPQTEHNYNFSTGNAAPPPGFGYPFGQF</sequence>
<proteinExistence type="inferred from homology"/>
<keyword evidence="10" id="KW-1185">Reference proteome</keyword>
<dbReference type="GO" id="GO:0008270">
    <property type="term" value="F:zinc ion binding"/>
    <property type="evidence" value="ECO:0007669"/>
    <property type="project" value="UniProtKB-KW"/>
</dbReference>
<protein>
    <recommendedName>
        <fullName evidence="8">C3H1-type domain-containing protein</fullName>
    </recommendedName>
</protein>
<feature type="zinc finger region" description="C3H1-type" evidence="6">
    <location>
        <begin position="65"/>
        <end position="91"/>
    </location>
</feature>
<feature type="region of interest" description="Disordered" evidence="7">
    <location>
        <begin position="187"/>
        <end position="215"/>
    </location>
</feature>
<dbReference type="Gene3D" id="3.30.1370.210">
    <property type="match status" value="1"/>
</dbReference>
<dbReference type="GO" id="GO:0003723">
    <property type="term" value="F:RNA binding"/>
    <property type="evidence" value="ECO:0007669"/>
    <property type="project" value="TreeGrafter"/>
</dbReference>
<dbReference type="InterPro" id="IPR054429">
    <property type="entry name" value="Znf-CCCH_Muscleblind-like"/>
</dbReference>
<keyword evidence="1 6" id="KW-0479">Metal-binding</keyword>
<dbReference type="PANTHER" id="PTHR12675">
    <property type="entry name" value="MUSCLEBLIND-LIKE PROTEIN"/>
    <property type="match status" value="1"/>
</dbReference>
<evidence type="ECO:0000313" key="10">
    <source>
        <dbReference type="Proteomes" id="UP000008068"/>
    </source>
</evidence>
<keyword evidence="3 6" id="KW-0863">Zinc-finger</keyword>
<dbReference type="PANTHER" id="PTHR12675:SF12">
    <property type="entry name" value="PROTEIN MUSCLEBLIND"/>
    <property type="match status" value="1"/>
</dbReference>